<protein>
    <submittedName>
        <fullName evidence="2">Uncharacterized protein</fullName>
    </submittedName>
</protein>
<dbReference type="EMBL" id="BAABKB010000013">
    <property type="protein sequence ID" value="GAA5014832.1"/>
    <property type="molecule type" value="Genomic_DNA"/>
</dbReference>
<keyword evidence="3" id="KW-1185">Reference proteome</keyword>
<feature type="transmembrane region" description="Helical" evidence="1">
    <location>
        <begin position="188"/>
        <end position="207"/>
    </location>
</feature>
<sequence>MAQAQRALDTGALTGSMAGIVQTVAQAQRALDTGALTGSMAGIVQTVAQAQRALDTGALTGSMAGIVQTVAQAQRALDTGALTTLAQAVAHISVSQGTLERLQAAASQSWMREMQAVSPLLRDHFQQPLVNLVDTSLHGFDDLVQDADDSETAPIDLPHETVNEIEEALSGFERAVQGLPPAMARRLWISWVQVVVFALCLQALILLPVTAEVMALMGSGALPVAQQAGLAAAKVWDKHHPSTDSDSSDEE</sequence>
<keyword evidence="1" id="KW-1133">Transmembrane helix</keyword>
<keyword evidence="1" id="KW-0812">Transmembrane</keyword>
<reference evidence="3" key="1">
    <citation type="journal article" date="2019" name="Int. J. Syst. Evol. Microbiol.">
        <title>The Global Catalogue of Microorganisms (GCM) 10K type strain sequencing project: providing services to taxonomists for standard genome sequencing and annotation.</title>
        <authorList>
            <consortium name="The Broad Institute Genomics Platform"/>
            <consortium name="The Broad Institute Genome Sequencing Center for Infectious Disease"/>
            <person name="Wu L."/>
            <person name="Ma J."/>
        </authorList>
    </citation>
    <scope>NUCLEOTIDE SEQUENCE [LARGE SCALE GENOMIC DNA]</scope>
    <source>
        <strain evidence="3">JCM 18409</strain>
    </source>
</reference>
<keyword evidence="1" id="KW-0472">Membrane</keyword>
<organism evidence="2 3">
    <name type="scientific">Streptomyces siamensis</name>
    <dbReference type="NCBI Taxonomy" id="1274986"/>
    <lineage>
        <taxon>Bacteria</taxon>
        <taxon>Bacillati</taxon>
        <taxon>Actinomycetota</taxon>
        <taxon>Actinomycetes</taxon>
        <taxon>Kitasatosporales</taxon>
        <taxon>Streptomycetaceae</taxon>
        <taxon>Streptomyces</taxon>
    </lineage>
</organism>
<gene>
    <name evidence="2" type="ORF">GCM10023335_38920</name>
</gene>
<comment type="caution">
    <text evidence="2">The sequence shown here is derived from an EMBL/GenBank/DDBJ whole genome shotgun (WGS) entry which is preliminary data.</text>
</comment>
<name>A0ABP9IZ02_9ACTN</name>
<evidence type="ECO:0000313" key="2">
    <source>
        <dbReference type="EMBL" id="GAA5014832.1"/>
    </source>
</evidence>
<proteinExistence type="predicted"/>
<dbReference type="Proteomes" id="UP001501759">
    <property type="component" value="Unassembled WGS sequence"/>
</dbReference>
<evidence type="ECO:0000256" key="1">
    <source>
        <dbReference type="SAM" id="Phobius"/>
    </source>
</evidence>
<evidence type="ECO:0000313" key="3">
    <source>
        <dbReference type="Proteomes" id="UP001501759"/>
    </source>
</evidence>
<accession>A0ABP9IZ02</accession>